<evidence type="ECO:0000313" key="1">
    <source>
        <dbReference type="EMBL" id="SVE29989.1"/>
    </source>
</evidence>
<dbReference type="EMBL" id="UINC01207758">
    <property type="protein sequence ID" value="SVE29989.1"/>
    <property type="molecule type" value="Genomic_DNA"/>
</dbReference>
<dbReference type="InterPro" id="IPR011044">
    <property type="entry name" value="Quino_amine_DH_bsu"/>
</dbReference>
<proteinExistence type="predicted"/>
<dbReference type="SUPFAM" id="SSF50969">
    <property type="entry name" value="YVTN repeat-like/Quinoprotein amine dehydrogenase"/>
    <property type="match status" value="1"/>
</dbReference>
<evidence type="ECO:0008006" key="2">
    <source>
        <dbReference type="Google" id="ProtNLM"/>
    </source>
</evidence>
<feature type="non-terminal residue" evidence="1">
    <location>
        <position position="1"/>
    </location>
</feature>
<gene>
    <name evidence="1" type="ORF">METZ01_LOCUS482843</name>
</gene>
<accession>A0A383CD48</accession>
<organism evidence="1">
    <name type="scientific">marine metagenome</name>
    <dbReference type="NCBI Taxonomy" id="408172"/>
    <lineage>
        <taxon>unclassified sequences</taxon>
        <taxon>metagenomes</taxon>
        <taxon>ecological metagenomes</taxon>
    </lineage>
</organism>
<reference evidence="1" key="1">
    <citation type="submission" date="2018-05" db="EMBL/GenBank/DDBJ databases">
        <authorList>
            <person name="Lanie J.A."/>
            <person name="Ng W.-L."/>
            <person name="Kazmierczak K.M."/>
            <person name="Andrzejewski T.M."/>
            <person name="Davidsen T.M."/>
            <person name="Wayne K.J."/>
            <person name="Tettelin H."/>
            <person name="Glass J.I."/>
            <person name="Rusch D."/>
            <person name="Podicherti R."/>
            <person name="Tsui H.-C.T."/>
            <person name="Winkler M.E."/>
        </authorList>
    </citation>
    <scope>NUCLEOTIDE SEQUENCE</scope>
</reference>
<sequence length="213" mass="22875">DDWRPRYRTTGGDQGLAWDACLSDGACWVMDCGDIQSVRSIHTTEPNGRWDQPPGLSWRHPAPWSGPQRLLRINLDDAADVREVAPFGTAGGGIIAPPVHVPGDGSTAGTAIAWDSINGGLAGIDDRTMEPIWHLEVRPSMQPVVFSESGELVVNDFTDGGTDDLVVVDVATGNVLDRVSTGSRIANGMFLSAGGHRDIWYCTTLALSHITWS</sequence>
<dbReference type="AlphaFoldDB" id="A0A383CD48"/>
<name>A0A383CD48_9ZZZZ</name>
<protein>
    <recommendedName>
        <fullName evidence="2">SMP-30/Gluconolactonase/LRE-like region domain-containing protein</fullName>
    </recommendedName>
</protein>